<dbReference type="Gene3D" id="1.20.120.910">
    <property type="entry name" value="DksA, coiled-coil domain"/>
    <property type="match status" value="1"/>
</dbReference>
<dbReference type="SUPFAM" id="SSF57716">
    <property type="entry name" value="Glucocorticoid receptor-like (DNA-binding domain)"/>
    <property type="match status" value="1"/>
</dbReference>
<dbReference type="Proteomes" id="UP000093355">
    <property type="component" value="Unassembled WGS sequence"/>
</dbReference>
<protein>
    <recommendedName>
        <fullName evidence="1">Zinc finger DksA/TraR C4-type domain-containing protein</fullName>
    </recommendedName>
</protein>
<dbReference type="AlphaFoldDB" id="A0A1B9NGC4"/>
<dbReference type="InterPro" id="IPR020458">
    <property type="entry name" value="Znf_DskA_TraR_CS"/>
</dbReference>
<dbReference type="InterPro" id="IPR000962">
    <property type="entry name" value="Znf_DskA_TraR"/>
</dbReference>
<proteinExistence type="predicted"/>
<dbReference type="STRING" id="904291.A7J15_00650"/>
<dbReference type="Pfam" id="PF01258">
    <property type="entry name" value="zf-dskA_traR"/>
    <property type="match status" value="1"/>
</dbReference>
<dbReference type="OrthoDB" id="1121111at2"/>
<comment type="caution">
    <text evidence="2">The sequence shown here is derived from an EMBL/GenBank/DDBJ whole genome shotgun (WGS) entry which is preliminary data.</text>
</comment>
<sequence length="111" mass="11814">MESLRELLTQARSRAAQALAAREADLARLSEARGDSTADDEHDPEGATLADEWSRLTGLAAAARAELAEIDVALARVDAGWDGRCEVCGRVIPVERLAVRPTAVRCVDCAA</sequence>
<dbReference type="PROSITE" id="PS01102">
    <property type="entry name" value="ZF_DKSA_1"/>
    <property type="match status" value="1"/>
</dbReference>
<accession>A0A1B9NGC4</accession>
<dbReference type="GO" id="GO:0008270">
    <property type="term" value="F:zinc ion binding"/>
    <property type="evidence" value="ECO:0007669"/>
    <property type="project" value="InterPro"/>
</dbReference>
<organism evidence="2 3">
    <name type="scientific">Microbacterium sediminis</name>
    <dbReference type="NCBI Taxonomy" id="904291"/>
    <lineage>
        <taxon>Bacteria</taxon>
        <taxon>Bacillati</taxon>
        <taxon>Actinomycetota</taxon>
        <taxon>Actinomycetes</taxon>
        <taxon>Micrococcales</taxon>
        <taxon>Microbacteriaceae</taxon>
        <taxon>Microbacterium</taxon>
    </lineage>
</organism>
<feature type="domain" description="Zinc finger DksA/TraR C4-type" evidence="1">
    <location>
        <begin position="83"/>
        <end position="110"/>
    </location>
</feature>
<dbReference type="PANTHER" id="PTHR33823:SF4">
    <property type="entry name" value="GENERAL STRESS PROTEIN 16O"/>
    <property type="match status" value="1"/>
</dbReference>
<name>A0A1B9NGC4_9MICO</name>
<dbReference type="RefSeq" id="WP_067022855.1">
    <property type="nucleotide sequence ID" value="NZ_CP038256.1"/>
</dbReference>
<gene>
    <name evidence="2" type="ORF">A7J15_00650</name>
</gene>
<evidence type="ECO:0000259" key="1">
    <source>
        <dbReference type="Pfam" id="PF01258"/>
    </source>
</evidence>
<evidence type="ECO:0000313" key="2">
    <source>
        <dbReference type="EMBL" id="OCG75604.1"/>
    </source>
</evidence>
<dbReference type="EMBL" id="LXMD01000012">
    <property type="protein sequence ID" value="OCG75604.1"/>
    <property type="molecule type" value="Genomic_DNA"/>
</dbReference>
<dbReference type="PROSITE" id="PS51128">
    <property type="entry name" value="ZF_DKSA_2"/>
    <property type="match status" value="1"/>
</dbReference>
<keyword evidence="3" id="KW-1185">Reference proteome</keyword>
<evidence type="ECO:0000313" key="3">
    <source>
        <dbReference type="Proteomes" id="UP000093355"/>
    </source>
</evidence>
<dbReference type="PANTHER" id="PTHR33823">
    <property type="entry name" value="RNA POLYMERASE-BINDING TRANSCRIPTION FACTOR DKSA-RELATED"/>
    <property type="match status" value="1"/>
</dbReference>
<reference evidence="2 3" key="1">
    <citation type="submission" date="2016-05" db="EMBL/GenBank/DDBJ databases">
        <authorList>
            <person name="Lavstsen T."/>
            <person name="Jespersen J.S."/>
        </authorList>
    </citation>
    <scope>NUCLEOTIDE SEQUENCE [LARGE SCALE GENOMIC DNA]</scope>
    <source>
        <strain evidence="2 3">YLB-01</strain>
    </source>
</reference>